<name>A0ABN1D820_9GAMM</name>
<evidence type="ECO:0000256" key="3">
    <source>
        <dbReference type="ARBA" id="ARBA00022491"/>
    </source>
</evidence>
<dbReference type="Gene3D" id="2.30.30.110">
    <property type="match status" value="1"/>
</dbReference>
<dbReference type="Proteomes" id="UP001501169">
    <property type="component" value="Unassembled WGS sequence"/>
</dbReference>
<accession>A0ABN1D820</accession>
<dbReference type="EMBL" id="BAAAEO010000001">
    <property type="protein sequence ID" value="GAA0536860.1"/>
    <property type="molecule type" value="Genomic_DNA"/>
</dbReference>
<keyword evidence="3" id="KW-0678">Repressor</keyword>
<evidence type="ECO:0000256" key="7">
    <source>
        <dbReference type="ARBA" id="ARBA00033135"/>
    </source>
</evidence>
<keyword evidence="5" id="KW-0804">Transcription</keyword>
<protein>
    <recommendedName>
        <fullName evidence="2">Toxin CcdB</fullName>
    </recommendedName>
    <alternativeName>
        <fullName evidence="7">Cytotoxic protein CcdB</fullName>
    </alternativeName>
    <alternativeName>
        <fullName evidence="6">Protein LetD</fullName>
    </alternativeName>
</protein>
<sequence>MAQFIAYANSNPVTQKQYPYLLDIQSDLLSELKTTVVIPLSPTKLVAAISLSRLNPALTLNGEQLTAMTQDLAGIDRRQLGAAAGDLSDYRSEIIAALDFVISGI</sequence>
<evidence type="ECO:0000256" key="6">
    <source>
        <dbReference type="ARBA" id="ARBA00029628"/>
    </source>
</evidence>
<evidence type="ECO:0000256" key="1">
    <source>
        <dbReference type="ARBA" id="ARBA00005230"/>
    </source>
</evidence>
<evidence type="ECO:0000256" key="2">
    <source>
        <dbReference type="ARBA" id="ARBA00015075"/>
    </source>
</evidence>
<reference evidence="8 9" key="1">
    <citation type="journal article" date="2019" name="Int. J. Syst. Evol. Microbiol.">
        <title>The Global Catalogue of Microorganisms (GCM) 10K type strain sequencing project: providing services to taxonomists for standard genome sequencing and annotation.</title>
        <authorList>
            <consortium name="The Broad Institute Genomics Platform"/>
            <consortium name="The Broad Institute Genome Sequencing Center for Infectious Disease"/>
            <person name="Wu L."/>
            <person name="Ma J."/>
        </authorList>
    </citation>
    <scope>NUCLEOTIDE SEQUENCE [LARGE SCALE GENOMIC DNA]</scope>
    <source>
        <strain evidence="8 9">JCM 14331</strain>
    </source>
</reference>
<organism evidence="8 9">
    <name type="scientific">Rheinheimera aquimaris</name>
    <dbReference type="NCBI Taxonomy" id="412437"/>
    <lineage>
        <taxon>Bacteria</taxon>
        <taxon>Pseudomonadati</taxon>
        <taxon>Pseudomonadota</taxon>
        <taxon>Gammaproteobacteria</taxon>
        <taxon>Chromatiales</taxon>
        <taxon>Chromatiaceae</taxon>
        <taxon>Rheinheimera</taxon>
    </lineage>
</organism>
<evidence type="ECO:0000313" key="8">
    <source>
        <dbReference type="EMBL" id="GAA0536860.1"/>
    </source>
</evidence>
<comment type="similarity">
    <text evidence="1">Belongs to the CcdB toxin family.</text>
</comment>
<dbReference type="SUPFAM" id="SSF50118">
    <property type="entry name" value="Cell growth inhibitor/plasmid maintenance toxic component"/>
    <property type="match status" value="1"/>
</dbReference>
<dbReference type="InterPro" id="IPR002712">
    <property type="entry name" value="CcdB"/>
</dbReference>
<dbReference type="InterPro" id="IPR011067">
    <property type="entry name" value="Plasmid_toxin/cell-grow_inhib"/>
</dbReference>
<gene>
    <name evidence="8" type="ORF">GCM10009098_00350</name>
</gene>
<evidence type="ECO:0000313" key="9">
    <source>
        <dbReference type="Proteomes" id="UP001501169"/>
    </source>
</evidence>
<proteinExistence type="inferred from homology"/>
<comment type="caution">
    <text evidence="8">The sequence shown here is derived from an EMBL/GenBank/DDBJ whole genome shotgun (WGS) entry which is preliminary data.</text>
</comment>
<dbReference type="Pfam" id="PF01845">
    <property type="entry name" value="CcdB"/>
    <property type="match status" value="1"/>
</dbReference>
<evidence type="ECO:0000256" key="4">
    <source>
        <dbReference type="ARBA" id="ARBA00023015"/>
    </source>
</evidence>
<dbReference type="RefSeq" id="WP_134059520.1">
    <property type="nucleotide sequence ID" value="NZ_BAAAEO010000001.1"/>
</dbReference>
<keyword evidence="4" id="KW-0805">Transcription regulation</keyword>
<keyword evidence="9" id="KW-1185">Reference proteome</keyword>
<evidence type="ECO:0000256" key="5">
    <source>
        <dbReference type="ARBA" id="ARBA00023163"/>
    </source>
</evidence>